<reference evidence="2 3" key="1">
    <citation type="submission" date="2019-06" db="EMBL/GenBank/DDBJ databases">
        <title>Persicimonas caeni gen. nov., sp. nov., a predatory bacterium isolated from solar saltern.</title>
        <authorList>
            <person name="Wang S."/>
        </authorList>
    </citation>
    <scope>NUCLEOTIDE SEQUENCE [LARGE SCALE GENOMIC DNA]</scope>
    <source>
        <strain evidence="2 3">YN101</strain>
    </source>
</reference>
<proteinExistence type="predicted"/>
<dbReference type="Proteomes" id="UP000315995">
    <property type="component" value="Chromosome"/>
</dbReference>
<dbReference type="Pfam" id="PF14437">
    <property type="entry name" value="MafB19-deam"/>
    <property type="match status" value="1"/>
</dbReference>
<evidence type="ECO:0000313" key="3">
    <source>
        <dbReference type="Proteomes" id="UP000315995"/>
    </source>
</evidence>
<keyword evidence="3" id="KW-1185">Reference proteome</keyword>
<dbReference type="SUPFAM" id="SSF53927">
    <property type="entry name" value="Cytidine deaminase-like"/>
    <property type="match status" value="1"/>
</dbReference>
<dbReference type="InterPro" id="IPR016193">
    <property type="entry name" value="Cytidine_deaminase-like"/>
</dbReference>
<organism evidence="2 3">
    <name type="scientific">Persicimonas caeni</name>
    <dbReference type="NCBI Taxonomy" id="2292766"/>
    <lineage>
        <taxon>Bacteria</taxon>
        <taxon>Deltaproteobacteria</taxon>
        <taxon>Bradymonadales</taxon>
        <taxon>Bradymonadaceae</taxon>
        <taxon>Persicimonas</taxon>
    </lineage>
</organism>
<dbReference type="AlphaFoldDB" id="A0A4Y6Q2X6"/>
<dbReference type="PROSITE" id="PS51747">
    <property type="entry name" value="CYT_DCMP_DEAMINASES_2"/>
    <property type="match status" value="1"/>
</dbReference>
<accession>A0A4Y6Q2X6</accession>
<dbReference type="PANTHER" id="PTHR11079">
    <property type="entry name" value="CYTOSINE DEAMINASE FAMILY MEMBER"/>
    <property type="match status" value="1"/>
</dbReference>
<dbReference type="GO" id="GO:0002100">
    <property type="term" value="P:tRNA wobble adenosine to inosine editing"/>
    <property type="evidence" value="ECO:0007669"/>
    <property type="project" value="InterPro"/>
</dbReference>
<dbReference type="InterPro" id="IPR058535">
    <property type="entry name" value="MafB19-deam"/>
</dbReference>
<feature type="domain" description="CMP/dCMP-type deaminase" evidence="1">
    <location>
        <begin position="3"/>
        <end position="116"/>
    </location>
</feature>
<dbReference type="PANTHER" id="PTHR11079:SF179">
    <property type="entry name" value="TRNA(ADENINE(34)) DEAMINASE, CHLOROPLASTIC"/>
    <property type="match status" value="1"/>
</dbReference>
<accession>A0A5B8YH65</accession>
<dbReference type="FunFam" id="3.40.140.10:FF:000051">
    <property type="entry name" value="Nucleoside deaminase"/>
    <property type="match status" value="1"/>
</dbReference>
<dbReference type="GO" id="GO:0052717">
    <property type="term" value="F:tRNA-specific adenosine-34 deaminase activity"/>
    <property type="evidence" value="ECO:0007669"/>
    <property type="project" value="UniProtKB-EC"/>
</dbReference>
<dbReference type="EMBL" id="CP041186">
    <property type="protein sequence ID" value="QDG54906.1"/>
    <property type="molecule type" value="Genomic_DNA"/>
</dbReference>
<name>A0A4Y6Q2X6_PERCE</name>
<evidence type="ECO:0000259" key="1">
    <source>
        <dbReference type="PROSITE" id="PS51747"/>
    </source>
</evidence>
<protein>
    <submittedName>
        <fullName evidence="2">Nucleoside deaminase</fullName>
    </submittedName>
</protein>
<dbReference type="InterPro" id="IPR002125">
    <property type="entry name" value="CMP_dCMP_dom"/>
</dbReference>
<sequence length="155" mass="16313">MTDIDKAHLRRCIELAAEAVERGDDPFGSLLVGADGEVLAERSNEVCTTGDVTAHPELALASWASRHLSAEVRAQATMYTSGEHCAMCAAAHVWAGIGRLVFVLSGEMIRQFGSAEAVSIDLSAREVVARSNVDVQVDGPCEELVEAAGGLFGEG</sequence>
<dbReference type="GO" id="GO:0046872">
    <property type="term" value="F:metal ion binding"/>
    <property type="evidence" value="ECO:0007669"/>
    <property type="project" value="UniProtKB-KW"/>
</dbReference>
<dbReference type="Gene3D" id="3.40.140.10">
    <property type="entry name" value="Cytidine Deaminase, domain 2"/>
    <property type="match status" value="1"/>
</dbReference>
<dbReference type="OrthoDB" id="9802676at2"/>
<dbReference type="CDD" id="cd01285">
    <property type="entry name" value="nucleoside_deaminase"/>
    <property type="match status" value="1"/>
</dbReference>
<gene>
    <name evidence="2" type="ORF">FIV42_16115</name>
</gene>
<evidence type="ECO:0000313" key="2">
    <source>
        <dbReference type="EMBL" id="QDG54906.1"/>
    </source>
</evidence>